<evidence type="ECO:0008006" key="3">
    <source>
        <dbReference type="Google" id="ProtNLM"/>
    </source>
</evidence>
<dbReference type="EMBL" id="JAQAGZ010000023">
    <property type="protein sequence ID" value="MCZ8516333.1"/>
    <property type="molecule type" value="Genomic_DNA"/>
</dbReference>
<evidence type="ECO:0000313" key="1">
    <source>
        <dbReference type="EMBL" id="MCZ8516333.1"/>
    </source>
</evidence>
<proteinExistence type="predicted"/>
<accession>A0ABT4QHI3</accession>
<protein>
    <recommendedName>
        <fullName evidence="3">Nucleoside kinase</fullName>
    </recommendedName>
</protein>
<organism evidence="1 2">
    <name type="scientific">Paenibacillus gyeongsangnamensis</name>
    <dbReference type="NCBI Taxonomy" id="3388067"/>
    <lineage>
        <taxon>Bacteria</taxon>
        <taxon>Bacillati</taxon>
        <taxon>Bacillota</taxon>
        <taxon>Bacilli</taxon>
        <taxon>Bacillales</taxon>
        <taxon>Paenibacillaceae</taxon>
        <taxon>Paenibacillus</taxon>
    </lineage>
</organism>
<keyword evidence="2" id="KW-1185">Reference proteome</keyword>
<gene>
    <name evidence="1" type="ORF">O9H85_28865</name>
</gene>
<dbReference type="Gene3D" id="3.40.50.300">
    <property type="entry name" value="P-loop containing nucleotide triphosphate hydrolases"/>
    <property type="match status" value="1"/>
</dbReference>
<sequence length="138" mass="16197">MPEFEIFETDVIWDNDWHTQRSNLLHIAYSIAQNNRKTILCGTMMPQDVEKCEHFGFFSQVHNAILHCDDETREIRLRSRPAWRKSSSESFIEEHKKFAHWLLENADTAFSPPAPVIDTTYDSPNEVARKITDWVQSC</sequence>
<evidence type="ECO:0000313" key="2">
    <source>
        <dbReference type="Proteomes" id="UP001527882"/>
    </source>
</evidence>
<comment type="caution">
    <text evidence="1">The sequence shown here is derived from an EMBL/GenBank/DDBJ whole genome shotgun (WGS) entry which is preliminary data.</text>
</comment>
<dbReference type="SUPFAM" id="SSF52540">
    <property type="entry name" value="P-loop containing nucleoside triphosphate hydrolases"/>
    <property type="match status" value="1"/>
</dbReference>
<reference evidence="1 2" key="1">
    <citation type="submission" date="2022-12" db="EMBL/GenBank/DDBJ databases">
        <title>Draft genome sequence of Paenibacillus sp. dW9.</title>
        <authorList>
            <person name="Choi E.-W."/>
            <person name="Kim D.-U."/>
        </authorList>
    </citation>
    <scope>NUCLEOTIDE SEQUENCE [LARGE SCALE GENOMIC DNA]</scope>
    <source>
        <strain evidence="2">dW9</strain>
    </source>
</reference>
<dbReference type="RefSeq" id="WP_269884866.1">
    <property type="nucleotide sequence ID" value="NZ_JAQAGZ010000023.1"/>
</dbReference>
<dbReference type="Proteomes" id="UP001527882">
    <property type="component" value="Unassembled WGS sequence"/>
</dbReference>
<name>A0ABT4QHI3_9BACL</name>
<dbReference type="InterPro" id="IPR027417">
    <property type="entry name" value="P-loop_NTPase"/>
</dbReference>